<dbReference type="RefSeq" id="WP_216310168.1">
    <property type="nucleotide sequence ID" value="NZ_JAEEFW010000001.1"/>
</dbReference>
<comment type="caution">
    <text evidence="1">The sequence shown here is derived from an EMBL/GenBank/DDBJ whole genome shotgun (WGS) entry which is preliminary data.</text>
</comment>
<name>A0AAJ0ZGN6_9PSED</name>
<proteinExistence type="predicted"/>
<organism evidence="1 2">
    <name type="scientific">Pseudomonas chlororaphis subsp. aurantiaca</name>
    <dbReference type="NCBI Taxonomy" id="86192"/>
    <lineage>
        <taxon>Bacteria</taxon>
        <taxon>Pseudomonadati</taxon>
        <taxon>Pseudomonadota</taxon>
        <taxon>Gammaproteobacteria</taxon>
        <taxon>Pseudomonadales</taxon>
        <taxon>Pseudomonadaceae</taxon>
        <taxon>Pseudomonas</taxon>
    </lineage>
</organism>
<dbReference type="AlphaFoldDB" id="A0AAJ0ZGN6"/>
<evidence type="ECO:0000313" key="2">
    <source>
        <dbReference type="Proteomes" id="UP000787568"/>
    </source>
</evidence>
<evidence type="ECO:0000313" key="1">
    <source>
        <dbReference type="EMBL" id="MBU4632237.1"/>
    </source>
</evidence>
<reference evidence="1" key="1">
    <citation type="submission" date="2020-12" db="EMBL/GenBank/DDBJ databases">
        <title>Generalized mutagenesis with transposon Tn5. A laboratory procedure for the identification of genes responsible for a bacterial phenotype and its regulation, illustrated with phenazine production in Pseudomonas chlororaphis.</title>
        <authorList>
            <person name="Muzio F."/>
            <person name="Sobrero P."/>
            <person name="Agaras B."/>
            <person name="Valverde C."/>
        </authorList>
    </citation>
    <scope>NUCLEOTIDE SEQUENCE</scope>
    <source>
        <strain evidence="1">SMMP3</strain>
    </source>
</reference>
<gene>
    <name evidence="1" type="ORF">I8747_05345</name>
</gene>
<protein>
    <submittedName>
        <fullName evidence="1">Uncharacterized protein</fullName>
    </submittedName>
</protein>
<sequence length="243" mass="26985">MLNFSAEILDPDWGCAYQEIADSVDIGDIKACFVKVNNLTSFAEQLSGWVLDTSWMTDLDKGVRRQYDYTVKETSNILVEIFKSASGGGRIGEEFGELMVSIGSARALEQIFHHAKIPIAELWKPQAKQNEGFDFHTVCKQDLVNFGEAKFSARKNPHGSAIDQAGRFISEQKHLRDRVHLVNLVTPKSINHLDDDNFGVIAAFSINSSNPLGIFQNALQTAINFVQETSIKSLYLVGVGEEC</sequence>
<accession>A0AAJ0ZGN6</accession>
<dbReference type="Proteomes" id="UP000787568">
    <property type="component" value="Unassembled WGS sequence"/>
</dbReference>
<dbReference type="EMBL" id="JAEEFW010000001">
    <property type="protein sequence ID" value="MBU4632237.1"/>
    <property type="molecule type" value="Genomic_DNA"/>
</dbReference>